<evidence type="ECO:0000313" key="2">
    <source>
        <dbReference type="Proteomes" id="UP000234323"/>
    </source>
</evidence>
<evidence type="ECO:0000313" key="1">
    <source>
        <dbReference type="EMBL" id="PKY61218.1"/>
    </source>
</evidence>
<keyword evidence="2" id="KW-1185">Reference proteome</keyword>
<dbReference type="Proteomes" id="UP000234323">
    <property type="component" value="Unassembled WGS sequence"/>
</dbReference>
<dbReference type="AlphaFoldDB" id="A0A2I1HQQ1"/>
<protein>
    <submittedName>
        <fullName evidence="1">Uncharacterized protein</fullName>
    </submittedName>
</protein>
<accession>A0A2I1HQQ1</accession>
<comment type="caution">
    <text evidence="1">The sequence shown here is derived from an EMBL/GenBank/DDBJ whole genome shotgun (WGS) entry which is preliminary data.</text>
</comment>
<sequence length="243" mass="28445">MNIQGNACLVIASLGDVTADLPQGIDIVGDIYHVTAGKVLRFLKIMIDALLPEGKIKFTLYWKSFEYPRTWQKLLNPISHIDSFMMSDCLRLTMILPFILNRFLKYKYFKQSEIEKFQARTGVSHKNDYIKLQECLDNERTLFLQAFKDFENLPNLHINYHLAQHARNYTTLLNTGIGIKEMCYNTLFAIRHLFDEGVNSQFSFTNNSFKVLLHHLKQLLYDWFIIEKSEEDTSEGIIEDLLY</sequence>
<dbReference type="VEuPathDB" id="FungiDB:RhiirA1_353014"/>
<gene>
    <name evidence="1" type="ORF">RhiirA4_485891</name>
</gene>
<reference evidence="1 2" key="1">
    <citation type="submission" date="2015-10" db="EMBL/GenBank/DDBJ databases">
        <title>Genome analyses suggest a sexual origin of heterokaryosis in a supposedly ancient asexual fungus.</title>
        <authorList>
            <person name="Ropars J."/>
            <person name="Sedzielewska K."/>
            <person name="Noel J."/>
            <person name="Charron P."/>
            <person name="Farinelli L."/>
            <person name="Marton T."/>
            <person name="Kruger M."/>
            <person name="Pelin A."/>
            <person name="Brachmann A."/>
            <person name="Corradi N."/>
        </authorList>
    </citation>
    <scope>NUCLEOTIDE SEQUENCE [LARGE SCALE GENOMIC DNA]</scope>
    <source>
        <strain evidence="1 2">A4</strain>
    </source>
</reference>
<dbReference type="EMBL" id="LLXI01005067">
    <property type="protein sequence ID" value="PKY61218.1"/>
    <property type="molecule type" value="Genomic_DNA"/>
</dbReference>
<name>A0A2I1HQQ1_9GLOM</name>
<organism evidence="1 2">
    <name type="scientific">Rhizophagus irregularis</name>
    <dbReference type="NCBI Taxonomy" id="588596"/>
    <lineage>
        <taxon>Eukaryota</taxon>
        <taxon>Fungi</taxon>
        <taxon>Fungi incertae sedis</taxon>
        <taxon>Mucoromycota</taxon>
        <taxon>Glomeromycotina</taxon>
        <taxon>Glomeromycetes</taxon>
        <taxon>Glomerales</taxon>
        <taxon>Glomeraceae</taxon>
        <taxon>Rhizophagus</taxon>
    </lineage>
</organism>
<proteinExistence type="predicted"/>